<dbReference type="PANTHER" id="PTHR34975:SF2">
    <property type="entry name" value="SPORE GERMINATION PROTEIN A2"/>
    <property type="match status" value="1"/>
</dbReference>
<comment type="similarity">
    <text evidence="2">Belongs to the amino acid-polyamine-organocation (APC) superfamily. Spore germination protein (SGP) (TC 2.A.3.9) family.</text>
</comment>
<feature type="transmembrane region" description="Helical" evidence="8">
    <location>
        <begin position="218"/>
        <end position="239"/>
    </location>
</feature>
<feature type="transmembrane region" description="Helical" evidence="8">
    <location>
        <begin position="325"/>
        <end position="350"/>
    </location>
</feature>
<name>A0A285H4K4_9FIRM</name>
<feature type="transmembrane region" description="Helical" evidence="8">
    <location>
        <begin position="187"/>
        <end position="206"/>
    </location>
</feature>
<keyword evidence="10" id="KW-1185">Reference proteome</keyword>
<dbReference type="EMBL" id="OBDZ01000014">
    <property type="protein sequence ID" value="SNY30524.1"/>
    <property type="molecule type" value="Genomic_DNA"/>
</dbReference>
<keyword evidence="6 8" id="KW-1133">Transmembrane helix</keyword>
<dbReference type="OrthoDB" id="1891864at2"/>
<keyword evidence="3" id="KW-0813">Transport</keyword>
<comment type="subcellular location">
    <subcellularLocation>
        <location evidence="1">Membrane</location>
        <topology evidence="1">Multi-pass membrane protein</topology>
    </subcellularLocation>
</comment>
<evidence type="ECO:0000313" key="9">
    <source>
        <dbReference type="EMBL" id="SNY30524.1"/>
    </source>
</evidence>
<evidence type="ECO:0000256" key="5">
    <source>
        <dbReference type="ARBA" id="ARBA00022692"/>
    </source>
</evidence>
<dbReference type="Proteomes" id="UP000219573">
    <property type="component" value="Unassembled WGS sequence"/>
</dbReference>
<evidence type="ECO:0000256" key="6">
    <source>
        <dbReference type="ARBA" id="ARBA00022989"/>
    </source>
</evidence>
<accession>A0A285H4K4</accession>
<evidence type="ECO:0000256" key="4">
    <source>
        <dbReference type="ARBA" id="ARBA00022544"/>
    </source>
</evidence>
<reference evidence="10" key="1">
    <citation type="submission" date="2017-09" db="EMBL/GenBank/DDBJ databases">
        <authorList>
            <person name="Varghese N."/>
            <person name="Submissions S."/>
        </authorList>
    </citation>
    <scope>NUCLEOTIDE SEQUENCE [LARGE SCALE GENOMIC DNA]</scope>
    <source>
        <strain evidence="10">MSL47</strain>
    </source>
</reference>
<keyword evidence="4" id="KW-0309">Germination</keyword>
<dbReference type="InterPro" id="IPR004761">
    <property type="entry name" value="Spore_GerAB"/>
</dbReference>
<evidence type="ECO:0000256" key="1">
    <source>
        <dbReference type="ARBA" id="ARBA00004141"/>
    </source>
</evidence>
<feature type="transmembrane region" description="Helical" evidence="8">
    <location>
        <begin position="259"/>
        <end position="279"/>
    </location>
</feature>
<dbReference type="NCBIfam" id="TIGR00912">
    <property type="entry name" value="2A0309"/>
    <property type="match status" value="1"/>
</dbReference>
<dbReference type="Pfam" id="PF03845">
    <property type="entry name" value="Spore_permease"/>
    <property type="match status" value="1"/>
</dbReference>
<keyword evidence="7 8" id="KW-0472">Membrane</keyword>
<evidence type="ECO:0000256" key="2">
    <source>
        <dbReference type="ARBA" id="ARBA00007998"/>
    </source>
</evidence>
<feature type="transmembrane region" description="Helical" evidence="8">
    <location>
        <begin position="300"/>
        <end position="319"/>
    </location>
</feature>
<dbReference type="RefSeq" id="WP_097018005.1">
    <property type="nucleotide sequence ID" value="NZ_OBDZ01000014.1"/>
</dbReference>
<gene>
    <name evidence="9" type="ORF">SAMN06265827_1142</name>
</gene>
<feature type="transmembrane region" description="Helical" evidence="8">
    <location>
        <begin position="34"/>
        <end position="55"/>
    </location>
</feature>
<dbReference type="PANTHER" id="PTHR34975">
    <property type="entry name" value="SPORE GERMINATION PROTEIN A2"/>
    <property type="match status" value="1"/>
</dbReference>
<feature type="transmembrane region" description="Helical" evidence="8">
    <location>
        <begin position="7"/>
        <end position="28"/>
    </location>
</feature>
<dbReference type="AlphaFoldDB" id="A0A285H4K4"/>
<protein>
    <submittedName>
        <fullName evidence="9">Spore germination protein KB</fullName>
    </submittedName>
</protein>
<keyword evidence="5 8" id="KW-0812">Transmembrane</keyword>
<evidence type="ECO:0000313" key="10">
    <source>
        <dbReference type="Proteomes" id="UP000219573"/>
    </source>
</evidence>
<organism evidence="9 10">
    <name type="scientific">Orenia metallireducens</name>
    <dbReference type="NCBI Taxonomy" id="1413210"/>
    <lineage>
        <taxon>Bacteria</taxon>
        <taxon>Bacillati</taxon>
        <taxon>Bacillota</taxon>
        <taxon>Clostridia</taxon>
        <taxon>Halanaerobiales</taxon>
        <taxon>Halobacteroidaceae</taxon>
        <taxon>Orenia</taxon>
    </lineage>
</organism>
<feature type="transmembrane region" description="Helical" evidence="8">
    <location>
        <begin position="134"/>
        <end position="152"/>
    </location>
</feature>
<feature type="transmembrane region" description="Helical" evidence="8">
    <location>
        <begin position="113"/>
        <end position="129"/>
    </location>
</feature>
<proteinExistence type="inferred from homology"/>
<evidence type="ECO:0000256" key="3">
    <source>
        <dbReference type="ARBA" id="ARBA00022448"/>
    </source>
</evidence>
<feature type="transmembrane region" description="Helical" evidence="8">
    <location>
        <begin position="75"/>
        <end position="93"/>
    </location>
</feature>
<sequence>MKKISGFQFLLTMTNFMIGGTIIFPIGIDAKQDAWLAILVGMTYGIFLCLLFVKINSLYPGATFIGITQEIFGKYLGWFVGFIYATWCIYISIRNIRDFAEQITHNFLSDINIVVILTLMVILMIYALYQGIEVLIRVTCFIFPVVFVYILISDSYLMMVSGDFNNLKPILHEGLVLSTVHSKLMGFPYAELTVSMMIIPHVNITFNKIKNLLILANIWGSLIILFDTVMLISVLGIYLAENLSFPIIQATQLTQGDLLKFNIIIVLVTNLVLIVKASVLAYAGIKGYSQLFQVSYKKMVFFVLIISIYLANIVAKSYWQHVQFGLGISLISNVVIGIYIPLITLIFYYLKRYMKKLINYC</sequence>
<dbReference type="GO" id="GO:0009847">
    <property type="term" value="P:spore germination"/>
    <property type="evidence" value="ECO:0007669"/>
    <property type="project" value="InterPro"/>
</dbReference>
<evidence type="ECO:0000256" key="8">
    <source>
        <dbReference type="SAM" id="Phobius"/>
    </source>
</evidence>
<dbReference type="GO" id="GO:0016020">
    <property type="term" value="C:membrane"/>
    <property type="evidence" value="ECO:0007669"/>
    <property type="project" value="UniProtKB-SubCell"/>
</dbReference>
<evidence type="ECO:0000256" key="7">
    <source>
        <dbReference type="ARBA" id="ARBA00023136"/>
    </source>
</evidence>